<sequence length="1425" mass="163735">MTNNMSVCNSCNQPAAIYCEQCKTSFCQQHKMVHDMLFKDHPVIQVSNISYENEEKTNIIKKLSRKEKVHSKKEIYFSLLCSQAVYLPREEITEFFQQHQENHSFTHVEKTCKGFVEFLLASTESELFISFHIQDPMAVLSDFHSARDNEFMNSKEHEKLFSSEIQKSSEFLSSIHPGLYSLVSSFPIADFLELSENKKIIFCGHSLNGSLAHLSAISAILLIQNLLEDYESELVLSIGFGSPFFCTRSMWDYLEENSIHNQILTIVNDRDCYMNLLNYCVNYFYISKTYNLLEEYEITLEKFSHNLQSYFQSNGDFNLNNVDLRNEVDKPIKELDQLFEEFEKKEMSSFGRFIFFDFSSKMLSSEMIHNFDPKEIKKRINVFEINGPNIKQHSIMNYSKAVIQSFKLRKIIKKHKWGTKKKKNENSQPILDFKDNNVIRPNINYVTLRRGLRHVKKSSKKYSYKNLQIIFTGTHLSFIRVSRSDKWKPNDEKSPIKINGFRFIKETTVRRSDTDHQNSICYEFEPIEIIKKNQQTNRDNNNNGEDNNDNEDENENNSEKEKFKANKSKNKKNSINPKDERKKKRKGKGGEQMVRGEGKGTESRNQRKNTNRKQATTTKKEQEELKKKLHFSELINQGIITISIKTYFDEELLIPKEKIKTDKTSNLAGEILRNSTITLDLFYDSFKSALFEMLSDDKEERGANNIDSSTTDTNTTTENEYKIKKIKNKKSFSLSNEEIYSKIDELDNQKKERKQVKGGGKGKNEKGNGGEGKGGKAKKEIERGKNGKGSTETGGERGKESQIKDQKGQKKEKNYNSVVFRTLFDLEKIIFPKENSILKHHIEKYKDYTIDIIPECFKKVKTRLKRIYEFLDGDIRLQYKLGFMKQVLCNGIAFAGGIIGGIGGIIQKPVKTIYEIGKNVYKDTGGGFLGVVSSVLVGVFSIPGAFGGGIPIGLGSGSRLVGKNTMSYLKKKVTKFEKANVYKVRLQFIIQSLLGINTLNPINFMTVLEMEDHIVKYVSSKIQRKDQLERFFKQKPIFQKLAKESQELLLRFIRCIFRVNQLRRLQINKVYIGVLGMQNAGKSTLIHEAFGFDTKRGITDGCRTITITSHPIGDGIFILDYPGFYDPDKQARKLAKLLNFIPKIFIFVGRAGVVDQTSIKCVKPLLKRTRSIYVCLNKIDLQPDLIYEKGTKKYILKNERKLLAQRLGIDVHFTTFTNKDKYKYSVDIQGPHDVRNWAINQTIKTLQIKDSKEKRMISNLFNKNIINKNNEFNITNNINIHQNIQNNGNLVSPPKKIGSLSTVSFSYINHPSLDSSGNDSIGSESLEVSSSDTGDEKQLIIGSINQNSKEFQINNYSKNISHLDSIDDDVDDDDEVDTSDDDVVDNVDDDVDVLSEIRTQSKVDEDEMSDVNLDSDDEKDKIFIN</sequence>
<dbReference type="SUPFAM" id="SSF52540">
    <property type="entry name" value="P-loop containing nucleoside triphosphate hydrolases"/>
    <property type="match status" value="1"/>
</dbReference>
<gene>
    <name evidence="4" type="ORF">M0812_29541</name>
</gene>
<protein>
    <submittedName>
        <fullName evidence="4">Alpha/beta-hydrolases superfamily protein</fullName>
    </submittedName>
</protein>
<evidence type="ECO:0000256" key="1">
    <source>
        <dbReference type="PROSITE-ProRule" id="PRU00024"/>
    </source>
</evidence>
<reference evidence="4" key="1">
    <citation type="submission" date="2022-08" db="EMBL/GenBank/DDBJ databases">
        <title>Novel sulphate-reducing endosymbionts in the free-living metamonad Anaeramoeba.</title>
        <authorList>
            <person name="Jerlstrom-Hultqvist J."/>
            <person name="Cepicka I."/>
            <person name="Gallot-Lavallee L."/>
            <person name="Salas-Leiva D."/>
            <person name="Curtis B.A."/>
            <person name="Zahonova K."/>
            <person name="Pipaliya S."/>
            <person name="Dacks J."/>
            <person name="Roger A.J."/>
        </authorList>
    </citation>
    <scope>NUCLEOTIDE SEQUENCE</scope>
    <source>
        <strain evidence="4">Busselton2</strain>
    </source>
</reference>
<dbReference type="Proteomes" id="UP001146793">
    <property type="component" value="Unassembled WGS sequence"/>
</dbReference>
<keyword evidence="1" id="KW-0863">Zinc-finger</keyword>
<dbReference type="GO" id="GO:0008270">
    <property type="term" value="F:zinc ion binding"/>
    <property type="evidence" value="ECO:0007669"/>
    <property type="project" value="UniProtKB-KW"/>
</dbReference>
<evidence type="ECO:0000256" key="2">
    <source>
        <dbReference type="SAM" id="MobiDB-lite"/>
    </source>
</evidence>
<evidence type="ECO:0000259" key="3">
    <source>
        <dbReference type="PROSITE" id="PS50119"/>
    </source>
</evidence>
<organism evidence="4 5">
    <name type="scientific">Anaeramoeba flamelloides</name>
    <dbReference type="NCBI Taxonomy" id="1746091"/>
    <lineage>
        <taxon>Eukaryota</taxon>
        <taxon>Metamonada</taxon>
        <taxon>Anaeramoebidae</taxon>
        <taxon>Anaeramoeba</taxon>
    </lineage>
</organism>
<dbReference type="Pfam" id="PF01764">
    <property type="entry name" value="Lipase_3"/>
    <property type="match status" value="1"/>
</dbReference>
<keyword evidence="1" id="KW-0862">Zinc</keyword>
<dbReference type="Gene3D" id="3.40.50.300">
    <property type="entry name" value="P-loop containing nucleotide triphosphate hydrolases"/>
    <property type="match status" value="1"/>
</dbReference>
<feature type="region of interest" description="Disordered" evidence="2">
    <location>
        <begin position="1314"/>
        <end position="1335"/>
    </location>
</feature>
<dbReference type="InterPro" id="IPR000315">
    <property type="entry name" value="Znf_B-box"/>
</dbReference>
<evidence type="ECO:0000313" key="5">
    <source>
        <dbReference type="Proteomes" id="UP001146793"/>
    </source>
</evidence>
<feature type="compositionally biased region" description="Basic and acidic residues" evidence="2">
    <location>
        <begin position="594"/>
        <end position="605"/>
    </location>
</feature>
<feature type="compositionally biased region" description="Acidic residues" evidence="2">
    <location>
        <begin position="546"/>
        <end position="556"/>
    </location>
</feature>
<keyword evidence="1" id="KW-0479">Metal-binding</keyword>
<dbReference type="InterPro" id="IPR027417">
    <property type="entry name" value="P-loop_NTPase"/>
</dbReference>
<dbReference type="InterPro" id="IPR002921">
    <property type="entry name" value="Fungal_lipase-type"/>
</dbReference>
<dbReference type="GO" id="GO:0006629">
    <property type="term" value="P:lipid metabolic process"/>
    <property type="evidence" value="ECO:0007669"/>
    <property type="project" value="InterPro"/>
</dbReference>
<dbReference type="SUPFAM" id="SSF53474">
    <property type="entry name" value="alpha/beta-Hydrolases"/>
    <property type="match status" value="1"/>
</dbReference>
<dbReference type="Gene3D" id="3.40.50.1820">
    <property type="entry name" value="alpha/beta hydrolase"/>
    <property type="match status" value="1"/>
</dbReference>
<feature type="compositionally biased region" description="Acidic residues" evidence="2">
    <location>
        <begin position="1366"/>
        <end position="1393"/>
    </location>
</feature>
<accession>A0AAV7Y6X5</accession>
<feature type="domain" description="B box-type" evidence="3">
    <location>
        <begin position="3"/>
        <end position="46"/>
    </location>
</feature>
<feature type="region of interest" description="Disordered" evidence="2">
    <location>
        <begin position="1365"/>
        <end position="1425"/>
    </location>
</feature>
<dbReference type="CDD" id="cd00741">
    <property type="entry name" value="Lipase"/>
    <property type="match status" value="1"/>
</dbReference>
<dbReference type="CDD" id="cd19757">
    <property type="entry name" value="Bbox1"/>
    <property type="match status" value="1"/>
</dbReference>
<feature type="compositionally biased region" description="Low complexity" evidence="2">
    <location>
        <begin position="1320"/>
        <end position="1331"/>
    </location>
</feature>
<comment type="caution">
    <text evidence="4">The sequence shown here is derived from an EMBL/GenBank/DDBJ whole genome shotgun (WGS) entry which is preliminary data.</text>
</comment>
<dbReference type="PROSITE" id="PS50119">
    <property type="entry name" value="ZF_BBOX"/>
    <property type="match status" value="1"/>
</dbReference>
<feature type="region of interest" description="Disordered" evidence="2">
    <location>
        <begin position="746"/>
        <end position="809"/>
    </location>
</feature>
<name>A0AAV7Y6X5_9EUKA</name>
<dbReference type="EMBL" id="JANTQA010000075">
    <property type="protein sequence ID" value="KAJ3423910.1"/>
    <property type="molecule type" value="Genomic_DNA"/>
</dbReference>
<proteinExistence type="predicted"/>
<dbReference type="CDD" id="cd00882">
    <property type="entry name" value="Ras_like_GTPase"/>
    <property type="match status" value="1"/>
</dbReference>
<feature type="compositionally biased region" description="Low complexity" evidence="2">
    <location>
        <begin position="532"/>
        <end position="545"/>
    </location>
</feature>
<feature type="compositionally biased region" description="Acidic residues" evidence="2">
    <location>
        <begin position="1404"/>
        <end position="1417"/>
    </location>
</feature>
<dbReference type="InterPro" id="IPR029058">
    <property type="entry name" value="AB_hydrolase_fold"/>
</dbReference>
<feature type="region of interest" description="Disordered" evidence="2">
    <location>
        <begin position="532"/>
        <end position="621"/>
    </location>
</feature>
<feature type="compositionally biased region" description="Basic and acidic residues" evidence="2">
    <location>
        <begin position="762"/>
        <end position="785"/>
    </location>
</feature>
<evidence type="ECO:0000313" key="4">
    <source>
        <dbReference type="EMBL" id="KAJ3423910.1"/>
    </source>
</evidence>
<feature type="compositionally biased region" description="Basic and acidic residues" evidence="2">
    <location>
        <begin position="794"/>
        <end position="809"/>
    </location>
</feature>